<dbReference type="GO" id="GO:0016020">
    <property type="term" value="C:membrane"/>
    <property type="evidence" value="ECO:0007669"/>
    <property type="project" value="TreeGrafter"/>
</dbReference>
<dbReference type="PANTHER" id="PTHR44196">
    <property type="entry name" value="DEHYDROGENASE/REDUCTASE SDR FAMILY MEMBER 7B"/>
    <property type="match status" value="1"/>
</dbReference>
<dbReference type="PIRSF" id="PIRSF000126">
    <property type="entry name" value="11-beta-HSD1"/>
    <property type="match status" value="1"/>
</dbReference>
<reference evidence="5 6" key="1">
    <citation type="submission" date="2014-07" db="EMBL/GenBank/DDBJ databases">
        <title>Complete Genome Sequence of Dyella japonica Strain A8 Isolated from Malaysian Tropical Soil.</title>
        <authorList>
            <person name="Hui R.K.H."/>
            <person name="Chen J.-W."/>
            <person name="Chan K.-G."/>
            <person name="Leung F.C.C."/>
        </authorList>
    </citation>
    <scope>NUCLEOTIDE SEQUENCE [LARGE SCALE GENOMIC DNA]</scope>
    <source>
        <strain evidence="5 6">A8</strain>
    </source>
</reference>
<evidence type="ECO:0000313" key="5">
    <source>
        <dbReference type="EMBL" id="AIF46998.1"/>
    </source>
</evidence>
<sequence>MVVVEQLDTVLITGASAGIGAAYADRFARRGHPVVLVARNEERLEALALRLSREYAVKAEVLAADLTVPDERARVERRLSADDAIGVLVNNAGIEGGPALTQTTPDAVQAMIELNVTAPSRLVAALLPRLLARGRGSIINIASILALAPELFDGAYAASKSYVLSYTQTLHKEVAARGIRVQCVLPGVTRTAIWNATGGVDAFPPRMIMEVDEMVDAALTGYDQGELVTIPSLVDGAEWKRFEEARRHMLPELSRSVAADRYKSDIPEDA</sequence>
<dbReference type="SMART" id="SM00822">
    <property type="entry name" value="PKS_KR"/>
    <property type="match status" value="1"/>
</dbReference>
<dbReference type="EMBL" id="CP008884">
    <property type="protein sequence ID" value="AIF46998.1"/>
    <property type="molecule type" value="Genomic_DNA"/>
</dbReference>
<dbReference type="KEGG" id="dja:HY57_06820"/>
<evidence type="ECO:0000256" key="3">
    <source>
        <dbReference type="RuleBase" id="RU000363"/>
    </source>
</evidence>
<evidence type="ECO:0000256" key="2">
    <source>
        <dbReference type="ARBA" id="ARBA00023002"/>
    </source>
</evidence>
<comment type="similarity">
    <text evidence="1 3">Belongs to the short-chain dehydrogenases/reductases (SDR) family.</text>
</comment>
<evidence type="ECO:0000259" key="4">
    <source>
        <dbReference type="SMART" id="SM00822"/>
    </source>
</evidence>
<evidence type="ECO:0000313" key="6">
    <source>
        <dbReference type="Proteomes" id="UP000027987"/>
    </source>
</evidence>
<keyword evidence="2" id="KW-0560">Oxidoreductase</keyword>
<organism evidence="5 6">
    <name type="scientific">Dyella japonica A8</name>
    <dbReference type="NCBI Taxonomy" id="1217721"/>
    <lineage>
        <taxon>Bacteria</taxon>
        <taxon>Pseudomonadati</taxon>
        <taxon>Pseudomonadota</taxon>
        <taxon>Gammaproteobacteria</taxon>
        <taxon>Lysobacterales</taxon>
        <taxon>Rhodanobacteraceae</taxon>
        <taxon>Dyella</taxon>
    </lineage>
</organism>
<dbReference type="InterPro" id="IPR036291">
    <property type="entry name" value="NAD(P)-bd_dom_sf"/>
</dbReference>
<dbReference type="Pfam" id="PF00106">
    <property type="entry name" value="adh_short"/>
    <property type="match status" value="1"/>
</dbReference>
<dbReference type="InterPro" id="IPR020904">
    <property type="entry name" value="Sc_DH/Rdtase_CS"/>
</dbReference>
<dbReference type="PATRIC" id="fig|1217721.7.peg.1422"/>
<protein>
    <submittedName>
        <fullName evidence="5">AraC family transcriptional regulator</fullName>
    </submittedName>
</protein>
<dbReference type="PRINTS" id="PR00081">
    <property type="entry name" value="GDHRDH"/>
</dbReference>
<dbReference type="InterPro" id="IPR002347">
    <property type="entry name" value="SDR_fam"/>
</dbReference>
<dbReference type="AlphaFoldDB" id="A0A075K4A4"/>
<dbReference type="HOGENOM" id="CLU_010194_2_1_6"/>
<dbReference type="OrthoDB" id="9810734at2"/>
<keyword evidence="6" id="KW-1185">Reference proteome</keyword>
<proteinExistence type="inferred from homology"/>
<dbReference type="PRINTS" id="PR00080">
    <property type="entry name" value="SDRFAMILY"/>
</dbReference>
<gene>
    <name evidence="5" type="ORF">HY57_06820</name>
</gene>
<feature type="domain" description="Ketoreductase" evidence="4">
    <location>
        <begin position="8"/>
        <end position="189"/>
    </location>
</feature>
<accession>A0A075K4A4</accession>
<name>A0A075K4A4_9GAMM</name>
<dbReference type="InterPro" id="IPR057326">
    <property type="entry name" value="KR_dom"/>
</dbReference>
<dbReference type="SUPFAM" id="SSF51735">
    <property type="entry name" value="NAD(P)-binding Rossmann-fold domains"/>
    <property type="match status" value="1"/>
</dbReference>
<dbReference type="PANTHER" id="PTHR44196:SF2">
    <property type="entry name" value="SHORT-CHAIN DEHYDROGENASE-RELATED"/>
    <property type="match status" value="1"/>
</dbReference>
<dbReference type="Proteomes" id="UP000027987">
    <property type="component" value="Chromosome"/>
</dbReference>
<dbReference type="Gene3D" id="3.40.50.720">
    <property type="entry name" value="NAD(P)-binding Rossmann-like Domain"/>
    <property type="match status" value="1"/>
</dbReference>
<dbReference type="PROSITE" id="PS00061">
    <property type="entry name" value="ADH_SHORT"/>
    <property type="match status" value="1"/>
</dbReference>
<dbReference type="STRING" id="1217721.HY57_06820"/>
<evidence type="ECO:0000256" key="1">
    <source>
        <dbReference type="ARBA" id="ARBA00006484"/>
    </source>
</evidence>
<dbReference type="CDD" id="cd05233">
    <property type="entry name" value="SDR_c"/>
    <property type="match status" value="1"/>
</dbReference>
<dbReference type="GO" id="GO:0016491">
    <property type="term" value="F:oxidoreductase activity"/>
    <property type="evidence" value="ECO:0007669"/>
    <property type="project" value="UniProtKB-KW"/>
</dbReference>